<dbReference type="Proteomes" id="UP000193200">
    <property type="component" value="Unassembled WGS sequence"/>
</dbReference>
<keyword evidence="3" id="KW-0479">Metal-binding</keyword>
<gene>
    <name evidence="7" type="ORF">OCH7691_01969</name>
</gene>
<dbReference type="InterPro" id="IPR007197">
    <property type="entry name" value="rSAM"/>
</dbReference>
<dbReference type="PANTHER" id="PTHR11228:SF7">
    <property type="entry name" value="PQQA PEPTIDE CYCLASE"/>
    <property type="match status" value="1"/>
</dbReference>
<keyword evidence="5" id="KW-0411">Iron-sulfur</keyword>
<keyword evidence="2" id="KW-0949">S-adenosyl-L-methionine</keyword>
<keyword evidence="4" id="KW-0408">Iron</keyword>
<dbReference type="RefSeq" id="WP_085883180.1">
    <property type="nucleotide sequence ID" value="NZ_FWFR01000001.1"/>
</dbReference>
<dbReference type="AlphaFoldDB" id="A0A1Y5SS07"/>
<dbReference type="SFLD" id="SFLDG01067">
    <property type="entry name" value="SPASM/twitch_domain_containing"/>
    <property type="match status" value="1"/>
</dbReference>
<feature type="domain" description="Radical SAM core" evidence="6">
    <location>
        <begin position="20"/>
        <end position="142"/>
    </location>
</feature>
<dbReference type="Gene3D" id="3.20.20.70">
    <property type="entry name" value="Aldolase class I"/>
    <property type="match status" value="1"/>
</dbReference>
<dbReference type="CDD" id="cd01335">
    <property type="entry name" value="Radical_SAM"/>
    <property type="match status" value="1"/>
</dbReference>
<evidence type="ECO:0000256" key="3">
    <source>
        <dbReference type="ARBA" id="ARBA00022723"/>
    </source>
</evidence>
<protein>
    <submittedName>
        <fullName evidence="7">Molybdenum cofactor biosynthesis protein A</fullName>
    </submittedName>
</protein>
<dbReference type="SUPFAM" id="SSF102114">
    <property type="entry name" value="Radical SAM enzymes"/>
    <property type="match status" value="1"/>
</dbReference>
<sequence length="288" mass="33716">MSILVGRKDGRFEIKALEIHITHACNLHCDGCRHYSNYNHKGELSLDQYKDWLSSWAERVTPRKFRLLGGEPTLNQQLVPMIYYAAELWPDATRQLTTNGYFLHRHEGLIEALTATNTRVALTIHSKDPTYMKRVREFEDALNIHGEKTGVNLFHNDRTDVWSHYYKGVGSTMRPFDDKNPRQSWEKCPCRFCPQIHENRLWKCPPIAYLPMQLKKFGLTDHPQWRDYARYDSLGLEGSDAEFEDFLTREEEPICGMCPANPVYVQEKTMDWKKEFRVEEPITSDAAE</sequence>
<dbReference type="SFLD" id="SFLDS00029">
    <property type="entry name" value="Radical_SAM"/>
    <property type="match status" value="1"/>
</dbReference>
<keyword evidence="8" id="KW-1185">Reference proteome</keyword>
<dbReference type="GO" id="GO:0046872">
    <property type="term" value="F:metal ion binding"/>
    <property type="evidence" value="ECO:0007669"/>
    <property type="project" value="UniProtKB-KW"/>
</dbReference>
<dbReference type="GO" id="GO:0003824">
    <property type="term" value="F:catalytic activity"/>
    <property type="evidence" value="ECO:0007669"/>
    <property type="project" value="InterPro"/>
</dbReference>
<dbReference type="InterPro" id="IPR013785">
    <property type="entry name" value="Aldolase_TIM"/>
</dbReference>
<dbReference type="InParanoid" id="A0A1Y5SS07"/>
<evidence type="ECO:0000313" key="7">
    <source>
        <dbReference type="EMBL" id="SLN45624.1"/>
    </source>
</evidence>
<dbReference type="InterPro" id="IPR058240">
    <property type="entry name" value="rSAM_sf"/>
</dbReference>
<reference evidence="7 8" key="1">
    <citation type="submission" date="2017-03" db="EMBL/GenBank/DDBJ databases">
        <authorList>
            <person name="Afonso C.L."/>
            <person name="Miller P.J."/>
            <person name="Scott M.A."/>
            <person name="Spackman E."/>
            <person name="Goraichik I."/>
            <person name="Dimitrov K.M."/>
            <person name="Suarez D.L."/>
            <person name="Swayne D.E."/>
        </authorList>
    </citation>
    <scope>NUCLEOTIDE SEQUENCE [LARGE SCALE GENOMIC DNA]</scope>
    <source>
        <strain evidence="7 8">CECT 7691</strain>
    </source>
</reference>
<evidence type="ECO:0000256" key="1">
    <source>
        <dbReference type="ARBA" id="ARBA00001966"/>
    </source>
</evidence>
<dbReference type="PANTHER" id="PTHR11228">
    <property type="entry name" value="RADICAL SAM DOMAIN PROTEIN"/>
    <property type="match status" value="1"/>
</dbReference>
<dbReference type="Pfam" id="PF04055">
    <property type="entry name" value="Radical_SAM"/>
    <property type="match status" value="1"/>
</dbReference>
<proteinExistence type="predicted"/>
<evidence type="ECO:0000313" key="8">
    <source>
        <dbReference type="Proteomes" id="UP000193200"/>
    </source>
</evidence>
<dbReference type="OrthoDB" id="9792276at2"/>
<dbReference type="InterPro" id="IPR050377">
    <property type="entry name" value="Radical_SAM_PqqE_MftC-like"/>
</dbReference>
<evidence type="ECO:0000256" key="2">
    <source>
        <dbReference type="ARBA" id="ARBA00022691"/>
    </source>
</evidence>
<evidence type="ECO:0000256" key="4">
    <source>
        <dbReference type="ARBA" id="ARBA00023004"/>
    </source>
</evidence>
<dbReference type="EMBL" id="FWFR01000001">
    <property type="protein sequence ID" value="SLN45624.1"/>
    <property type="molecule type" value="Genomic_DNA"/>
</dbReference>
<name>A0A1Y5SS07_9PROT</name>
<dbReference type="GO" id="GO:0051536">
    <property type="term" value="F:iron-sulfur cluster binding"/>
    <property type="evidence" value="ECO:0007669"/>
    <property type="project" value="UniProtKB-KW"/>
</dbReference>
<evidence type="ECO:0000259" key="6">
    <source>
        <dbReference type="Pfam" id="PF04055"/>
    </source>
</evidence>
<organism evidence="7 8">
    <name type="scientific">Oceanibacterium hippocampi</name>
    <dbReference type="NCBI Taxonomy" id="745714"/>
    <lineage>
        <taxon>Bacteria</taxon>
        <taxon>Pseudomonadati</taxon>
        <taxon>Pseudomonadota</taxon>
        <taxon>Alphaproteobacteria</taxon>
        <taxon>Sneathiellales</taxon>
        <taxon>Sneathiellaceae</taxon>
        <taxon>Oceanibacterium</taxon>
    </lineage>
</organism>
<accession>A0A1Y5SS07</accession>
<evidence type="ECO:0000256" key="5">
    <source>
        <dbReference type="ARBA" id="ARBA00023014"/>
    </source>
</evidence>
<comment type="cofactor">
    <cofactor evidence="1">
        <name>[4Fe-4S] cluster</name>
        <dbReference type="ChEBI" id="CHEBI:49883"/>
    </cofactor>
</comment>